<protein>
    <submittedName>
        <fullName evidence="2">Uncharacterized protein</fullName>
    </submittedName>
</protein>
<sequence>MLPSRRATLAAGSEEKSQYQQRARTASARYRLKNGGHLASRQTDRRALKYIKEHGVQAWLDRTQPPPARRKIAEDDPGAGNETGDSATTSSSEDEGRGAGSSTPQRLKEKVVQEERVVQMSYEEGMNHFLDHCDLTTASDYVPLPGQTRFFQRGKWRWY</sequence>
<evidence type="ECO:0000313" key="2">
    <source>
        <dbReference type="EMBL" id="KAK7013940.1"/>
    </source>
</evidence>
<dbReference type="Proteomes" id="UP001362999">
    <property type="component" value="Unassembled WGS sequence"/>
</dbReference>
<feature type="region of interest" description="Disordered" evidence="1">
    <location>
        <begin position="1"/>
        <end position="45"/>
    </location>
</feature>
<dbReference type="AlphaFoldDB" id="A0AAW0ALL2"/>
<accession>A0AAW0ALL2</accession>
<evidence type="ECO:0000256" key="1">
    <source>
        <dbReference type="SAM" id="MobiDB-lite"/>
    </source>
</evidence>
<proteinExistence type="predicted"/>
<keyword evidence="3" id="KW-1185">Reference proteome</keyword>
<organism evidence="2 3">
    <name type="scientific">Favolaschia claudopus</name>
    <dbReference type="NCBI Taxonomy" id="2862362"/>
    <lineage>
        <taxon>Eukaryota</taxon>
        <taxon>Fungi</taxon>
        <taxon>Dikarya</taxon>
        <taxon>Basidiomycota</taxon>
        <taxon>Agaricomycotina</taxon>
        <taxon>Agaricomycetes</taxon>
        <taxon>Agaricomycetidae</taxon>
        <taxon>Agaricales</taxon>
        <taxon>Marasmiineae</taxon>
        <taxon>Mycenaceae</taxon>
        <taxon>Favolaschia</taxon>
    </lineage>
</organism>
<comment type="caution">
    <text evidence="2">The sequence shown here is derived from an EMBL/GenBank/DDBJ whole genome shotgun (WGS) entry which is preliminary data.</text>
</comment>
<dbReference type="EMBL" id="JAWWNJ010000058">
    <property type="protein sequence ID" value="KAK7013940.1"/>
    <property type="molecule type" value="Genomic_DNA"/>
</dbReference>
<feature type="region of interest" description="Disordered" evidence="1">
    <location>
        <begin position="58"/>
        <end position="112"/>
    </location>
</feature>
<name>A0AAW0ALL2_9AGAR</name>
<evidence type="ECO:0000313" key="3">
    <source>
        <dbReference type="Proteomes" id="UP001362999"/>
    </source>
</evidence>
<gene>
    <name evidence="2" type="ORF">R3P38DRAFT_3206518</name>
</gene>
<reference evidence="2 3" key="1">
    <citation type="journal article" date="2024" name="J Genomics">
        <title>Draft genome sequencing and assembly of Favolaschia claudopus CIRM-BRFM 2984 isolated from oak limbs.</title>
        <authorList>
            <person name="Navarro D."/>
            <person name="Drula E."/>
            <person name="Chaduli D."/>
            <person name="Cazenave R."/>
            <person name="Ahrendt S."/>
            <person name="Wang J."/>
            <person name="Lipzen A."/>
            <person name="Daum C."/>
            <person name="Barry K."/>
            <person name="Grigoriev I.V."/>
            <person name="Favel A."/>
            <person name="Rosso M.N."/>
            <person name="Martin F."/>
        </authorList>
    </citation>
    <scope>NUCLEOTIDE SEQUENCE [LARGE SCALE GENOMIC DNA]</scope>
    <source>
        <strain evidence="2 3">CIRM-BRFM 2984</strain>
    </source>
</reference>